<dbReference type="Pfam" id="PF00571">
    <property type="entry name" value="CBS"/>
    <property type="match status" value="1"/>
</dbReference>
<feature type="domain" description="CNNM transmembrane" evidence="13">
    <location>
        <begin position="2"/>
        <end position="189"/>
    </location>
</feature>
<evidence type="ECO:0000256" key="1">
    <source>
        <dbReference type="ARBA" id="ARBA00004651"/>
    </source>
</evidence>
<dbReference type="SUPFAM" id="SSF54631">
    <property type="entry name" value="CBS-domain pair"/>
    <property type="match status" value="1"/>
</dbReference>
<dbReference type="EMBL" id="JACHHX010000009">
    <property type="protein sequence ID" value="MBB5015592.1"/>
    <property type="molecule type" value="Genomic_DNA"/>
</dbReference>
<evidence type="ECO:0000256" key="8">
    <source>
        <dbReference type="ARBA" id="ARBA00023136"/>
    </source>
</evidence>
<evidence type="ECO:0000256" key="2">
    <source>
        <dbReference type="ARBA" id="ARBA00006337"/>
    </source>
</evidence>
<feature type="transmembrane region" description="Helical" evidence="11">
    <location>
        <begin position="62"/>
        <end position="86"/>
    </location>
</feature>
<comment type="subcellular location">
    <subcellularLocation>
        <location evidence="1">Cell membrane</location>
        <topology evidence="1">Multi-pass membrane protein</topology>
    </subcellularLocation>
</comment>
<dbReference type="PANTHER" id="PTHR22777">
    <property type="entry name" value="HEMOLYSIN-RELATED"/>
    <property type="match status" value="1"/>
</dbReference>
<keyword evidence="6 10" id="KW-1133">Transmembrane helix</keyword>
<dbReference type="Proteomes" id="UP000519004">
    <property type="component" value="Unassembled WGS sequence"/>
</dbReference>
<dbReference type="RefSeq" id="WP_183948276.1">
    <property type="nucleotide sequence ID" value="NZ_JACHHX010000009.1"/>
</dbReference>
<evidence type="ECO:0000256" key="10">
    <source>
        <dbReference type="PROSITE-ProRule" id="PRU01193"/>
    </source>
</evidence>
<accession>A0A7W7Y037</accession>
<dbReference type="AlphaFoldDB" id="A0A7W7Y037"/>
<evidence type="ECO:0000256" key="5">
    <source>
        <dbReference type="ARBA" id="ARBA00022737"/>
    </source>
</evidence>
<evidence type="ECO:0000256" key="11">
    <source>
        <dbReference type="SAM" id="Phobius"/>
    </source>
</evidence>
<dbReference type="Gene3D" id="3.10.580.10">
    <property type="entry name" value="CBS-domain"/>
    <property type="match status" value="1"/>
</dbReference>
<keyword evidence="15" id="KW-1185">Reference proteome</keyword>
<dbReference type="SMART" id="SM01091">
    <property type="entry name" value="CorC_HlyC"/>
    <property type="match status" value="1"/>
</dbReference>
<dbReference type="Gene3D" id="3.30.465.10">
    <property type="match status" value="1"/>
</dbReference>
<evidence type="ECO:0000256" key="7">
    <source>
        <dbReference type="ARBA" id="ARBA00023122"/>
    </source>
</evidence>
<keyword evidence="3" id="KW-1003">Cell membrane</keyword>
<reference evidence="14 15" key="1">
    <citation type="submission" date="2020-08" db="EMBL/GenBank/DDBJ databases">
        <title>Genomic Encyclopedia of Type Strains, Phase IV (KMG-IV): sequencing the most valuable type-strain genomes for metagenomic binning, comparative biology and taxonomic classification.</title>
        <authorList>
            <person name="Goeker M."/>
        </authorList>
    </citation>
    <scope>NUCLEOTIDE SEQUENCE [LARGE SCALE GENOMIC DNA]</scope>
    <source>
        <strain evidence="14 15">DSM 25897</strain>
    </source>
</reference>
<keyword evidence="5" id="KW-0677">Repeat</keyword>
<keyword evidence="8 10" id="KW-0472">Membrane</keyword>
<evidence type="ECO:0000256" key="3">
    <source>
        <dbReference type="ARBA" id="ARBA00022475"/>
    </source>
</evidence>
<evidence type="ECO:0000256" key="9">
    <source>
        <dbReference type="PROSITE-ProRule" id="PRU00703"/>
    </source>
</evidence>
<evidence type="ECO:0000313" key="15">
    <source>
        <dbReference type="Proteomes" id="UP000519004"/>
    </source>
</evidence>
<dbReference type="PROSITE" id="PS51846">
    <property type="entry name" value="CNNM"/>
    <property type="match status" value="1"/>
</dbReference>
<protein>
    <submittedName>
        <fullName evidence="14">Mg2+/Co2+ transporter CorB</fullName>
    </submittedName>
</protein>
<keyword evidence="4 10" id="KW-0812">Transmembrane</keyword>
<feature type="domain" description="CBS" evidence="12">
    <location>
        <begin position="274"/>
        <end position="331"/>
    </location>
</feature>
<dbReference type="Pfam" id="PF03471">
    <property type="entry name" value="CorC_HlyC"/>
    <property type="match status" value="1"/>
</dbReference>
<dbReference type="CDD" id="cd04590">
    <property type="entry name" value="CBS_pair_CorC_HlyC_assoc"/>
    <property type="match status" value="1"/>
</dbReference>
<comment type="caution">
    <text evidence="14">The sequence shown here is derived from an EMBL/GenBank/DDBJ whole genome shotgun (WGS) entry which is preliminary data.</text>
</comment>
<dbReference type="GO" id="GO:0050660">
    <property type="term" value="F:flavin adenine dinucleotide binding"/>
    <property type="evidence" value="ECO:0007669"/>
    <property type="project" value="InterPro"/>
</dbReference>
<gene>
    <name evidence="14" type="ORF">HNQ58_001496</name>
</gene>
<dbReference type="PANTHER" id="PTHR22777:SF32">
    <property type="entry name" value="UPF0053 INNER MEMBRANE PROTEIN YFJD"/>
    <property type="match status" value="1"/>
</dbReference>
<dbReference type="PROSITE" id="PS51371">
    <property type="entry name" value="CBS"/>
    <property type="match status" value="1"/>
</dbReference>
<dbReference type="SUPFAM" id="SSF56176">
    <property type="entry name" value="FAD-binding/transporter-associated domain-like"/>
    <property type="match status" value="1"/>
</dbReference>
<proteinExistence type="inferred from homology"/>
<keyword evidence="7 9" id="KW-0129">CBS domain</keyword>
<organism evidence="14 15">
    <name type="scientific">Rehaibacterium terrae</name>
    <dbReference type="NCBI Taxonomy" id="1341696"/>
    <lineage>
        <taxon>Bacteria</taxon>
        <taxon>Pseudomonadati</taxon>
        <taxon>Pseudomonadota</taxon>
        <taxon>Gammaproteobacteria</taxon>
        <taxon>Lysobacterales</taxon>
        <taxon>Lysobacteraceae</taxon>
        <taxon>Rehaibacterium</taxon>
    </lineage>
</organism>
<evidence type="ECO:0000256" key="4">
    <source>
        <dbReference type="ARBA" id="ARBA00022692"/>
    </source>
</evidence>
<dbReference type="Pfam" id="PF01595">
    <property type="entry name" value="CNNM"/>
    <property type="match status" value="1"/>
</dbReference>
<evidence type="ECO:0000259" key="12">
    <source>
        <dbReference type="PROSITE" id="PS51371"/>
    </source>
</evidence>
<dbReference type="InterPro" id="IPR036318">
    <property type="entry name" value="FAD-bd_PCMH-like_sf"/>
</dbReference>
<dbReference type="InterPro" id="IPR005170">
    <property type="entry name" value="Transptr-assoc_dom"/>
</dbReference>
<comment type="similarity">
    <text evidence="2">Belongs to the UPF0053 family.</text>
</comment>
<evidence type="ECO:0000259" key="13">
    <source>
        <dbReference type="PROSITE" id="PS51846"/>
    </source>
</evidence>
<sequence>MDDIPLSLLFGALGVLLLFSAFFSGSETALMSVNRYRLLHLADEGHRGARLAKALLEQPDRLIGLILLGNNFVNILASAVTTIAFIRIAGEAGVLIGTVFLTVVVLIFAEVAPKTLAAFRPERIALTAPYVLWPLLKGSYPIVRVINLMANGVLRLFGHRGGERSDAHLSQDELRVLLEHGGSLIPEGHRRMFLNILALEDVRVEDIMVPRNELRGIDLDSDPEALREELARFPYSRAIVYRGAIDQVVGILNLRSMLDLRGDTPLTPALIESRLRKPYFIPESTRLPQQLVEFQRQRRRLALVVDEYGDLVGLITLADILEEIVGEFTTEPKANTRRIEHQPDGSVLVDGRIAVHSLNRRLGWELPTEDANTLSGLIVSRLEALPQPGDELEIEGLHMRLELVRDNVIRLVRIRPQHGSTTENQ</sequence>
<feature type="transmembrane region" description="Helical" evidence="11">
    <location>
        <begin position="92"/>
        <end position="113"/>
    </location>
</feature>
<dbReference type="InterPro" id="IPR000644">
    <property type="entry name" value="CBS_dom"/>
</dbReference>
<dbReference type="GO" id="GO:0005886">
    <property type="term" value="C:plasma membrane"/>
    <property type="evidence" value="ECO:0007669"/>
    <property type="project" value="UniProtKB-SubCell"/>
</dbReference>
<dbReference type="InterPro" id="IPR016169">
    <property type="entry name" value="FAD-bd_PCMH_sub2"/>
</dbReference>
<dbReference type="InterPro" id="IPR002550">
    <property type="entry name" value="CNNM"/>
</dbReference>
<name>A0A7W7Y037_9GAMM</name>
<dbReference type="InterPro" id="IPR044751">
    <property type="entry name" value="Ion_transp-like_CBS"/>
</dbReference>
<feature type="transmembrane region" description="Helical" evidence="11">
    <location>
        <begin position="6"/>
        <end position="25"/>
    </location>
</feature>
<evidence type="ECO:0000313" key="14">
    <source>
        <dbReference type="EMBL" id="MBB5015592.1"/>
    </source>
</evidence>
<evidence type="ECO:0000256" key="6">
    <source>
        <dbReference type="ARBA" id="ARBA00022989"/>
    </source>
</evidence>
<dbReference type="InterPro" id="IPR046342">
    <property type="entry name" value="CBS_dom_sf"/>
</dbReference>